<sequence>MIGWFTTKMRPSAYSKPKSTTTEPGSAQKGARTRGAAKADSSSKSPVNSDGCRQQGESEDDVDEIAVAGLQAPQRRKRGRPPKVKSNISTVTETVGGGRVLRSVGGRSSPASEPVERNRTPTTPTRSASSSPTPVPRHASQKPPTVHTRRQATSKSSSPIVLTGGSLKRRLVENDEDEIDDLQLGVDGRDRMNLESSGDKNIVEDEDRAKHGRLGKRGRYSAIPSEHNSERIGVREKRLLKIEVTEVGSSDPEEQGDDPESIGGSNEQENEIMTKNGAQESAPEPFLTNNAAAFPDQSPNGLPTPDPESAVSETPQVSEKSIPTTSASISAISLNKIKRRVIAQLNGRLPVPIAGLDDAYKKIYNLLEQTILAPMLDIALASSKSETSGISSTKFPGGNSALLLGPRASGKSLIITTALAELESKYKGQFIVVRLSGLAQTDDKQALQEIAAQIDYGIKALDEDESPYVDLDDGATESPTKTKYKRQSSVVVLERLLSLFSGRAGVRDDNNETLGDQELPAKQAVVSVLIILDEFERFATMQNRQTLLYNLLDVVQSPRYSLKTDARAPNICIIGVSSRMTVPEMLEKRVRSRFSHRVITLPHSRDVESFWKVCSSGLKVTSSPTVAMMSAMVNTNRHTTAAARPKKSECNIERRAAEVWNSYIDNMYSSSPEVRSVVDLAFATCRDPRQVHMQFLTAVRKADQMLPFVVTSEIGGRGVNGLENGGIMEKVAGLSELSLMLLICAARAEIKYATKVPVSSSSPTKKDHQETAIESSPVGPSPSKSVIHWSQPVMTKMAPISFTLAYEEYLSQAGKTRLAEASAGALITMPFRVWSREQAVGAWEALERTGLVVSVSETGGSSNVSTGRAGGNAICEMQTPEIGLMELGEIVKDIRGLNSVVRQWCSSL</sequence>
<dbReference type="EMBL" id="MU971337">
    <property type="protein sequence ID" value="KAK9240944.1"/>
    <property type="molecule type" value="Genomic_DNA"/>
</dbReference>
<reference evidence="2" key="1">
    <citation type="journal article" date="2024" name="Front. Bioeng. Biotechnol.">
        <title>Genome-scale model development and genomic sequencing of the oleaginous clade Lipomyces.</title>
        <authorList>
            <person name="Czajka J.J."/>
            <person name="Han Y."/>
            <person name="Kim J."/>
            <person name="Mondo S.J."/>
            <person name="Hofstad B.A."/>
            <person name="Robles A."/>
            <person name="Haridas S."/>
            <person name="Riley R."/>
            <person name="LaButti K."/>
            <person name="Pangilinan J."/>
            <person name="Andreopoulos W."/>
            <person name="Lipzen A."/>
            <person name="Yan J."/>
            <person name="Wang M."/>
            <person name="Ng V."/>
            <person name="Grigoriev I.V."/>
            <person name="Spatafora J.W."/>
            <person name="Magnuson J.K."/>
            <person name="Baker S.E."/>
            <person name="Pomraning K.R."/>
        </authorList>
    </citation>
    <scope>NUCLEOTIDE SEQUENCE [LARGE SCALE GENOMIC DNA]</scope>
    <source>
        <strain evidence="2">CBS 7786</strain>
    </source>
</reference>
<proteinExistence type="predicted"/>
<name>A0ACC3TC02_LIPKO</name>
<dbReference type="Proteomes" id="UP001433508">
    <property type="component" value="Unassembled WGS sequence"/>
</dbReference>
<evidence type="ECO:0000313" key="2">
    <source>
        <dbReference type="Proteomes" id="UP001433508"/>
    </source>
</evidence>
<protein>
    <submittedName>
        <fullName evidence="1">Uncharacterized protein</fullName>
    </submittedName>
</protein>
<keyword evidence="2" id="KW-1185">Reference proteome</keyword>
<gene>
    <name evidence="1" type="ORF">V1525DRAFT_144662</name>
</gene>
<accession>A0ACC3TC02</accession>
<evidence type="ECO:0000313" key="1">
    <source>
        <dbReference type="EMBL" id="KAK9240944.1"/>
    </source>
</evidence>
<comment type="caution">
    <text evidence="1">The sequence shown here is derived from an EMBL/GenBank/DDBJ whole genome shotgun (WGS) entry which is preliminary data.</text>
</comment>
<organism evidence="1 2">
    <name type="scientific">Lipomyces kononenkoae</name>
    <name type="common">Yeast</name>
    <dbReference type="NCBI Taxonomy" id="34357"/>
    <lineage>
        <taxon>Eukaryota</taxon>
        <taxon>Fungi</taxon>
        <taxon>Dikarya</taxon>
        <taxon>Ascomycota</taxon>
        <taxon>Saccharomycotina</taxon>
        <taxon>Lipomycetes</taxon>
        <taxon>Lipomycetales</taxon>
        <taxon>Lipomycetaceae</taxon>
        <taxon>Lipomyces</taxon>
    </lineage>
</organism>